<dbReference type="Proteomes" id="UP000789920">
    <property type="component" value="Unassembled WGS sequence"/>
</dbReference>
<name>A0ACA9RJB2_9GLOM</name>
<organism evidence="1 2">
    <name type="scientific">Racocetra persica</name>
    <dbReference type="NCBI Taxonomy" id="160502"/>
    <lineage>
        <taxon>Eukaryota</taxon>
        <taxon>Fungi</taxon>
        <taxon>Fungi incertae sedis</taxon>
        <taxon>Mucoromycota</taxon>
        <taxon>Glomeromycotina</taxon>
        <taxon>Glomeromycetes</taxon>
        <taxon>Diversisporales</taxon>
        <taxon>Gigasporaceae</taxon>
        <taxon>Racocetra</taxon>
    </lineage>
</organism>
<gene>
    <name evidence="1" type="ORF">RPERSI_LOCUS20112</name>
</gene>
<evidence type="ECO:0000313" key="1">
    <source>
        <dbReference type="EMBL" id="CAG8796208.1"/>
    </source>
</evidence>
<evidence type="ECO:0000313" key="2">
    <source>
        <dbReference type="Proteomes" id="UP000789920"/>
    </source>
</evidence>
<sequence>MDVLDLNSASRENFAKGIENGSNLQMDRMDRNKPANLVTQTFNELEKEKDEKREAESAKRIAEEEREQFASLWE</sequence>
<dbReference type="EMBL" id="CAJVQC010056241">
    <property type="protein sequence ID" value="CAG8796208.1"/>
    <property type="molecule type" value="Genomic_DNA"/>
</dbReference>
<protein>
    <submittedName>
        <fullName evidence="1">10258_t:CDS:1</fullName>
    </submittedName>
</protein>
<feature type="non-terminal residue" evidence="1">
    <location>
        <position position="74"/>
    </location>
</feature>
<accession>A0ACA9RJB2</accession>
<reference evidence="1" key="1">
    <citation type="submission" date="2021-06" db="EMBL/GenBank/DDBJ databases">
        <authorList>
            <person name="Kallberg Y."/>
            <person name="Tangrot J."/>
            <person name="Rosling A."/>
        </authorList>
    </citation>
    <scope>NUCLEOTIDE SEQUENCE</scope>
    <source>
        <strain evidence="1">MA461A</strain>
    </source>
</reference>
<proteinExistence type="predicted"/>
<keyword evidence="2" id="KW-1185">Reference proteome</keyword>
<comment type="caution">
    <text evidence="1">The sequence shown here is derived from an EMBL/GenBank/DDBJ whole genome shotgun (WGS) entry which is preliminary data.</text>
</comment>